<evidence type="ECO:0000313" key="2">
    <source>
        <dbReference type="EMBL" id="EHK77734.1"/>
    </source>
</evidence>
<dbReference type="Proteomes" id="UP000004038">
    <property type="component" value="Unassembled WGS sequence"/>
</dbReference>
<evidence type="ECO:0000256" key="1">
    <source>
        <dbReference type="SAM" id="MobiDB-lite"/>
    </source>
</evidence>
<organism evidence="2 3">
    <name type="scientific">Sinorhizobium meliloti CCNWSX0020</name>
    <dbReference type="NCBI Taxonomy" id="1107881"/>
    <lineage>
        <taxon>Bacteria</taxon>
        <taxon>Pseudomonadati</taxon>
        <taxon>Pseudomonadota</taxon>
        <taxon>Alphaproteobacteria</taxon>
        <taxon>Hyphomicrobiales</taxon>
        <taxon>Rhizobiaceae</taxon>
        <taxon>Sinorhizobium/Ensifer group</taxon>
        <taxon>Sinorhizobium</taxon>
    </lineage>
</organism>
<dbReference type="AlphaFoldDB" id="H0FZ54"/>
<name>H0FZ54_RHIML</name>
<proteinExistence type="predicted"/>
<dbReference type="RefSeq" id="WP_004435216.1">
    <property type="nucleotide sequence ID" value="NZ_AGVV01000019.1"/>
</dbReference>
<feature type="region of interest" description="Disordered" evidence="1">
    <location>
        <begin position="39"/>
        <end position="58"/>
    </location>
</feature>
<dbReference type="PATRIC" id="fig|1107881.3.peg.2519"/>
<protein>
    <submittedName>
        <fullName evidence="2">Uncharacterized protein</fullName>
    </submittedName>
</protein>
<accession>H0FZ54</accession>
<evidence type="ECO:0000313" key="3">
    <source>
        <dbReference type="Proteomes" id="UP000004038"/>
    </source>
</evidence>
<sequence length="58" mass="6594">MKIEGKVSRVWPNGRVSIYLPGLDYPVTLDAEDLDEVVKAPKEPAARNRRKPLYDKPT</sequence>
<gene>
    <name evidence="2" type="ORF">SM0020_12440</name>
</gene>
<reference evidence="2 3" key="1">
    <citation type="journal article" date="2012" name="J. Bacteriol.">
        <title>Draft Genome Sequence of Sinorhizobium meliloti CCNWSX0020, a Nitrogen-Fixing Symbiont with Copper Tolerance Capability Isolated from Lead-Zinc Mine Tailings.</title>
        <authorList>
            <person name="Li Z."/>
            <person name="Ma Z."/>
            <person name="Hao X."/>
            <person name="Wei G."/>
        </authorList>
    </citation>
    <scope>NUCLEOTIDE SEQUENCE [LARGE SCALE GENOMIC DNA]</scope>
    <source>
        <strain evidence="2 3">CCNWSX0020</strain>
    </source>
</reference>
<dbReference type="EMBL" id="AGVV01000019">
    <property type="protein sequence ID" value="EHK77734.1"/>
    <property type="molecule type" value="Genomic_DNA"/>
</dbReference>